<dbReference type="PANTHER" id="PTHR22767:SF3">
    <property type="entry name" value="N-ALPHA-ACETYLTRANSFERASE 25, NATB AUXILIARY SUBUNIT"/>
    <property type="match status" value="1"/>
</dbReference>
<name>A0AAW1DQM7_9HEMI</name>
<evidence type="ECO:0000256" key="4">
    <source>
        <dbReference type="SAM" id="MobiDB-lite"/>
    </source>
</evidence>
<evidence type="ECO:0000313" key="5">
    <source>
        <dbReference type="EMBL" id="KAK9512996.1"/>
    </source>
</evidence>
<evidence type="ECO:0000256" key="1">
    <source>
        <dbReference type="ARBA" id="ARBA00006298"/>
    </source>
</evidence>
<dbReference type="Pfam" id="PF09797">
    <property type="entry name" value="NatB_MDM20"/>
    <property type="match status" value="1"/>
</dbReference>
<dbReference type="GO" id="GO:0031416">
    <property type="term" value="C:NatB complex"/>
    <property type="evidence" value="ECO:0007669"/>
    <property type="project" value="TreeGrafter"/>
</dbReference>
<dbReference type="Proteomes" id="UP001461498">
    <property type="component" value="Unassembled WGS sequence"/>
</dbReference>
<comment type="caution">
    <text evidence="5">The sequence shown here is derived from an EMBL/GenBank/DDBJ whole genome shotgun (WGS) entry which is preliminary data.</text>
</comment>
<evidence type="ECO:0000256" key="3">
    <source>
        <dbReference type="ARBA" id="ARBA00029872"/>
    </source>
</evidence>
<dbReference type="AlphaFoldDB" id="A0AAW1DQM7"/>
<proteinExistence type="inferred from homology"/>
<sequence length="1011" mass="117146">MTSRLSGYPVSERRLRPIYDWLDNGNNKKALQEADKVLKKQPNLQCAKVLRCLALLRLGKESDCIQQLEAIKEECPVEEASLQAMTVCYREIHKPHLICDLYEKANVKDPGNEEILTNLFLSYVRIGDYKKQQQTAMTLYKVKKKNQYYFWCVISILLQAVDKLSDLIHACLIPSYNYNNISCILFNDVNLVLCSLAEKMLEKFINEDKIESEQEILIYLTSLELQGKTERGLEVLNGPLADKLEPYIVLNKRVNFLIKLGKWQEVNEIIRSTLETDLDSWNYYLFYLDSLFELAKDKVIDHENTDDCQFYRAKSFIQRLIEQNKALIPKKRGPYLAQLEYFSRLISNSMEAERLLGSIVDLLVEYYEEFGTKECCVHDLRPYLRLMSDKDYIEFLARGYKLVSLAENKLPKTKQQMNFLICNMECSRVIGLREMFDIKSKTEFTSNAVNYFIYSQQFNMDLQPTEVRSSDRFALLALHSFFDLWVDTQDSNYLFEAIVICQYALSLSPSNSQFKTLLLKFYHLLGGCKGAHNAYLMLDVKHMQLDTLGYIHVFPLLANADYATATDVISSTMKFFTNNFKESADHITFAYKYDALTKIPEFIWVREKLNNSTHYMKVRFERMLLDIFFASSHSNTLQLIKDFEISPLEKIQWSSLQDNRDFTVLWDMEPDGRMFERDAIKQTYNYEIIYLRLRCILVHVIAGCMYAGLGETNNTEGELDNFDIRESLYNYNVSKSILKKLLIDLEENLEALKTNPPSYATKKFIAAPPESRLLLTIQYNYFELILFELKFIIELIPGSDCDKDKCASLLNDIILFCEEYVKNLCNIAGSKNPSKRNCFIQMAALYAELIAFSTIIVGVCENITKKLKQNFAKKNKKKREPAAQRILNSDGFDWRMDIINRFIVFITENVKQVETLLKTEEKLYGDRTIFMGDINISKIDDKKEENTINILKSTVNDNLLSTLPGLRIGPGDAPRSRHPPDKTYTGHRRPDAYLTYAYSADSGQSADPSPS</sequence>
<keyword evidence="6" id="KW-1185">Reference proteome</keyword>
<dbReference type="InterPro" id="IPR011990">
    <property type="entry name" value="TPR-like_helical_dom_sf"/>
</dbReference>
<keyword evidence="2" id="KW-0802">TPR repeat</keyword>
<dbReference type="InterPro" id="IPR019183">
    <property type="entry name" value="NAA25_NatB_aux_su"/>
</dbReference>
<evidence type="ECO:0000256" key="2">
    <source>
        <dbReference type="ARBA" id="ARBA00022803"/>
    </source>
</evidence>
<comment type="similarity">
    <text evidence="1">Belongs to the MDM20/NAA25 family.</text>
</comment>
<dbReference type="PANTHER" id="PTHR22767">
    <property type="entry name" value="N-TERMINAL ACETYLTRANSFERASE-RELATED"/>
    <property type="match status" value="1"/>
</dbReference>
<gene>
    <name evidence="5" type="ORF">O3M35_001291</name>
</gene>
<accession>A0AAW1DQM7</accession>
<reference evidence="5 6" key="1">
    <citation type="submission" date="2022-12" db="EMBL/GenBank/DDBJ databases">
        <title>Chromosome-level genome assembly of true bugs.</title>
        <authorList>
            <person name="Ma L."/>
            <person name="Li H."/>
        </authorList>
    </citation>
    <scope>NUCLEOTIDE SEQUENCE [LARGE SCALE GENOMIC DNA]</scope>
    <source>
        <strain evidence="5">Lab_2022b</strain>
    </source>
</reference>
<evidence type="ECO:0000313" key="6">
    <source>
        <dbReference type="Proteomes" id="UP001461498"/>
    </source>
</evidence>
<dbReference type="Gene3D" id="1.25.40.1040">
    <property type="match status" value="1"/>
</dbReference>
<protein>
    <recommendedName>
        <fullName evidence="3">N-terminal acetyltransferase B complex subunit MDM20 homolog</fullName>
    </recommendedName>
</protein>
<dbReference type="EMBL" id="JAPXFL010000001">
    <property type="protein sequence ID" value="KAK9512996.1"/>
    <property type="molecule type" value="Genomic_DNA"/>
</dbReference>
<dbReference type="SUPFAM" id="SSF48452">
    <property type="entry name" value="TPR-like"/>
    <property type="match status" value="1"/>
</dbReference>
<feature type="region of interest" description="Disordered" evidence="4">
    <location>
        <begin position="966"/>
        <end position="989"/>
    </location>
</feature>
<organism evidence="5 6">
    <name type="scientific">Rhynocoris fuscipes</name>
    <dbReference type="NCBI Taxonomy" id="488301"/>
    <lineage>
        <taxon>Eukaryota</taxon>
        <taxon>Metazoa</taxon>
        <taxon>Ecdysozoa</taxon>
        <taxon>Arthropoda</taxon>
        <taxon>Hexapoda</taxon>
        <taxon>Insecta</taxon>
        <taxon>Pterygota</taxon>
        <taxon>Neoptera</taxon>
        <taxon>Paraneoptera</taxon>
        <taxon>Hemiptera</taxon>
        <taxon>Heteroptera</taxon>
        <taxon>Panheteroptera</taxon>
        <taxon>Cimicomorpha</taxon>
        <taxon>Reduviidae</taxon>
        <taxon>Harpactorinae</taxon>
        <taxon>Harpactorini</taxon>
        <taxon>Rhynocoris</taxon>
    </lineage>
</organism>